<proteinExistence type="predicted"/>
<organism evidence="2 3">
    <name type="scientific">Eschrichtius robustus</name>
    <name type="common">California gray whale</name>
    <name type="synonym">Eschrichtius gibbosus</name>
    <dbReference type="NCBI Taxonomy" id="9764"/>
    <lineage>
        <taxon>Eukaryota</taxon>
        <taxon>Metazoa</taxon>
        <taxon>Chordata</taxon>
        <taxon>Craniata</taxon>
        <taxon>Vertebrata</taxon>
        <taxon>Euteleostomi</taxon>
        <taxon>Mammalia</taxon>
        <taxon>Eutheria</taxon>
        <taxon>Laurasiatheria</taxon>
        <taxon>Artiodactyla</taxon>
        <taxon>Whippomorpha</taxon>
        <taxon>Cetacea</taxon>
        <taxon>Mysticeti</taxon>
        <taxon>Eschrichtiidae</taxon>
        <taxon>Eschrichtius</taxon>
    </lineage>
</organism>
<feature type="region of interest" description="Disordered" evidence="1">
    <location>
        <begin position="37"/>
        <end position="61"/>
    </location>
</feature>
<dbReference type="EMBL" id="JAIQCJ010002084">
    <property type="protein sequence ID" value="KAJ8783414.1"/>
    <property type="molecule type" value="Genomic_DNA"/>
</dbReference>
<feature type="region of interest" description="Disordered" evidence="1">
    <location>
        <begin position="76"/>
        <end position="104"/>
    </location>
</feature>
<sequence length="203" mass="22058">MEPSPNTHRPSVHKARVGLATPLRVRKTKLHRIRSWPGPHVAERRQSRADTPVEGGGCEEGLSVVGGRSEVKVAGTKVGRVSTSQKSKVPGQAGRARPPQCPGWPLAALGEAATTEKRFIWGQRPTSQALSSHNSATHEPDRSIQRSPHPKTPGGTHSEPEGRASLVVHWLRICLLMQGTRARALAWEDPTCRRATGPVSHNY</sequence>
<dbReference type="Proteomes" id="UP001159641">
    <property type="component" value="Unassembled WGS sequence"/>
</dbReference>
<evidence type="ECO:0000256" key="1">
    <source>
        <dbReference type="SAM" id="MobiDB-lite"/>
    </source>
</evidence>
<accession>A0AB34GVA1</accession>
<gene>
    <name evidence="2" type="ORF">J1605_009119</name>
</gene>
<keyword evidence="3" id="KW-1185">Reference proteome</keyword>
<protein>
    <submittedName>
        <fullName evidence="2">Uncharacterized protein</fullName>
    </submittedName>
</protein>
<comment type="caution">
    <text evidence="2">The sequence shown here is derived from an EMBL/GenBank/DDBJ whole genome shotgun (WGS) entry which is preliminary data.</text>
</comment>
<name>A0AB34GVA1_ESCRO</name>
<evidence type="ECO:0000313" key="3">
    <source>
        <dbReference type="Proteomes" id="UP001159641"/>
    </source>
</evidence>
<dbReference type="AlphaFoldDB" id="A0AB34GVA1"/>
<evidence type="ECO:0000313" key="2">
    <source>
        <dbReference type="EMBL" id="KAJ8783414.1"/>
    </source>
</evidence>
<feature type="compositionally biased region" description="Polar residues" evidence="1">
    <location>
        <begin position="125"/>
        <end position="135"/>
    </location>
</feature>
<reference evidence="2 3" key="1">
    <citation type="submission" date="2022-11" db="EMBL/GenBank/DDBJ databases">
        <title>Whole genome sequence of Eschrichtius robustus ER-17-0199.</title>
        <authorList>
            <person name="Bruniche-Olsen A."/>
            <person name="Black A.N."/>
            <person name="Fields C.J."/>
            <person name="Walden K."/>
            <person name="Dewoody J.A."/>
        </authorList>
    </citation>
    <scope>NUCLEOTIDE SEQUENCE [LARGE SCALE GENOMIC DNA]</scope>
    <source>
        <strain evidence="2">ER-17-0199</strain>
        <tissue evidence="2">Blubber</tissue>
    </source>
</reference>
<feature type="region of interest" description="Disordered" evidence="1">
    <location>
        <begin position="125"/>
        <end position="161"/>
    </location>
</feature>